<reference evidence="5 6" key="1">
    <citation type="submission" date="2016-10" db="EMBL/GenBank/DDBJ databases">
        <authorList>
            <person name="de Groot N.N."/>
        </authorList>
    </citation>
    <scope>NUCLEOTIDE SEQUENCE [LARGE SCALE GENOMIC DNA]</scope>
    <source>
        <strain evidence="5 6">CGMCC 1.10449</strain>
    </source>
</reference>
<evidence type="ECO:0000256" key="3">
    <source>
        <dbReference type="ARBA" id="ARBA00023125"/>
    </source>
</evidence>
<dbReference type="PIRSF" id="PIRSF019455">
    <property type="entry name" value="CopR_AtkY"/>
    <property type="match status" value="1"/>
</dbReference>
<dbReference type="GO" id="GO:0045892">
    <property type="term" value="P:negative regulation of DNA-templated transcription"/>
    <property type="evidence" value="ECO:0007669"/>
    <property type="project" value="InterPro"/>
</dbReference>
<sequence>MAIEEKIEITESEWEIMRVVWTLEKATSKDIIQVLQDKKDWKPATAKTFIGRLVKKGMLNTEPKGNKYIYSAAFSEEDSVKSVTDRLFDQICSKEVGKTIADMIAGATLSHKDIELLQTVLDKKKDEAVDEVACNCMPGQCKCRDNHNMN</sequence>
<dbReference type="Pfam" id="PF03965">
    <property type="entry name" value="Penicillinase_R"/>
    <property type="match status" value="1"/>
</dbReference>
<keyword evidence="6" id="KW-1185">Reference proteome</keyword>
<evidence type="ECO:0000313" key="6">
    <source>
        <dbReference type="Proteomes" id="UP000199444"/>
    </source>
</evidence>
<dbReference type="AlphaFoldDB" id="A0A1H1EL46"/>
<comment type="similarity">
    <text evidence="1">Belongs to the BlaI transcriptional regulatory family.</text>
</comment>
<dbReference type="Proteomes" id="UP000199444">
    <property type="component" value="Unassembled WGS sequence"/>
</dbReference>
<accession>A0A1H1EL46</accession>
<proteinExistence type="inferred from homology"/>
<dbReference type="GO" id="GO:0003677">
    <property type="term" value="F:DNA binding"/>
    <property type="evidence" value="ECO:0007669"/>
    <property type="project" value="UniProtKB-KW"/>
</dbReference>
<evidence type="ECO:0000256" key="2">
    <source>
        <dbReference type="ARBA" id="ARBA00023015"/>
    </source>
</evidence>
<dbReference type="InterPro" id="IPR036390">
    <property type="entry name" value="WH_DNA-bd_sf"/>
</dbReference>
<gene>
    <name evidence="5" type="ORF">SAMN05216231_2940</name>
</gene>
<evidence type="ECO:0000313" key="5">
    <source>
        <dbReference type="EMBL" id="SDQ89467.1"/>
    </source>
</evidence>
<evidence type="ECO:0000256" key="1">
    <source>
        <dbReference type="ARBA" id="ARBA00011046"/>
    </source>
</evidence>
<dbReference type="InterPro" id="IPR014071">
    <property type="entry name" value="Cu_transp_CopY/TcrY"/>
</dbReference>
<dbReference type="RefSeq" id="WP_092493713.1">
    <property type="nucleotide sequence ID" value="NZ_FNKD01000003.1"/>
</dbReference>
<dbReference type="InterPro" id="IPR036388">
    <property type="entry name" value="WH-like_DNA-bd_sf"/>
</dbReference>
<dbReference type="STRING" id="553311.SAMN05216231_2940"/>
<name>A0A1H1EL46_9BACI</name>
<evidence type="ECO:0000256" key="4">
    <source>
        <dbReference type="ARBA" id="ARBA00023163"/>
    </source>
</evidence>
<dbReference type="Gene3D" id="1.10.10.10">
    <property type="entry name" value="Winged helix-like DNA-binding domain superfamily/Winged helix DNA-binding domain"/>
    <property type="match status" value="1"/>
</dbReference>
<keyword evidence="4" id="KW-0804">Transcription</keyword>
<keyword evidence="3" id="KW-0238">DNA-binding</keyword>
<dbReference type="SUPFAM" id="SSF46785">
    <property type="entry name" value="Winged helix' DNA-binding domain"/>
    <property type="match status" value="1"/>
</dbReference>
<organism evidence="5 6">
    <name type="scientific">Virgibacillus salinus</name>
    <dbReference type="NCBI Taxonomy" id="553311"/>
    <lineage>
        <taxon>Bacteria</taxon>
        <taxon>Bacillati</taxon>
        <taxon>Bacillota</taxon>
        <taxon>Bacilli</taxon>
        <taxon>Bacillales</taxon>
        <taxon>Bacillaceae</taxon>
        <taxon>Virgibacillus</taxon>
    </lineage>
</organism>
<keyword evidence="2" id="KW-0805">Transcription regulation</keyword>
<dbReference type="InterPro" id="IPR005650">
    <property type="entry name" value="BlaI_family"/>
</dbReference>
<dbReference type="NCBIfam" id="TIGR02698">
    <property type="entry name" value="CopY_TcrY"/>
    <property type="match status" value="1"/>
</dbReference>
<dbReference type="EMBL" id="FNKD01000003">
    <property type="protein sequence ID" value="SDQ89467.1"/>
    <property type="molecule type" value="Genomic_DNA"/>
</dbReference>
<protein>
    <submittedName>
        <fullName evidence="5">Copper transport repressor, CopY/TcrY family</fullName>
    </submittedName>
</protein>